<keyword evidence="3" id="KW-1185">Reference proteome</keyword>
<keyword evidence="2" id="KW-0378">Hydrolase</keyword>
<reference evidence="2 3" key="1">
    <citation type="submission" date="2021-04" db="EMBL/GenBank/DDBJ databases">
        <title>Nocardia tengchongensis.</title>
        <authorList>
            <person name="Zhuang k."/>
            <person name="Ran Y."/>
            <person name="Li W."/>
        </authorList>
    </citation>
    <scope>NUCLEOTIDE SEQUENCE [LARGE SCALE GENOMIC DNA]</scope>
    <source>
        <strain evidence="2 3">CFH S0057</strain>
    </source>
</reference>
<protein>
    <submittedName>
        <fullName evidence="2">Alpha/beta fold hydrolase</fullName>
    </submittedName>
</protein>
<dbReference type="Proteomes" id="UP000683310">
    <property type="component" value="Chromosome"/>
</dbReference>
<evidence type="ECO:0000256" key="1">
    <source>
        <dbReference type="SAM" id="SignalP"/>
    </source>
</evidence>
<dbReference type="PANTHER" id="PTHR32015">
    <property type="entry name" value="FASTING INDUCED LIPASE"/>
    <property type="match status" value="1"/>
</dbReference>
<dbReference type="InterPro" id="IPR002918">
    <property type="entry name" value="Lipase_EstA/Esterase_EstB"/>
</dbReference>
<gene>
    <name evidence="2" type="ORF">KHQ06_08855</name>
</gene>
<dbReference type="SUPFAM" id="SSF53474">
    <property type="entry name" value="alpha/beta-Hydrolases"/>
    <property type="match status" value="1"/>
</dbReference>
<accession>A0ABX8CX07</accession>
<name>A0ABX8CX07_9NOCA</name>
<dbReference type="EMBL" id="CP074371">
    <property type="protein sequence ID" value="QVI23025.1"/>
    <property type="molecule type" value="Genomic_DNA"/>
</dbReference>
<dbReference type="InterPro" id="IPR029058">
    <property type="entry name" value="AB_hydrolase_fold"/>
</dbReference>
<evidence type="ECO:0000313" key="3">
    <source>
        <dbReference type="Proteomes" id="UP000683310"/>
    </source>
</evidence>
<dbReference type="GO" id="GO:0016787">
    <property type="term" value="F:hydrolase activity"/>
    <property type="evidence" value="ECO:0007669"/>
    <property type="project" value="UniProtKB-KW"/>
</dbReference>
<dbReference type="Gene3D" id="3.40.50.1820">
    <property type="entry name" value="alpha/beta hydrolase"/>
    <property type="match status" value="1"/>
</dbReference>
<keyword evidence="1" id="KW-0732">Signal</keyword>
<dbReference type="Pfam" id="PF01674">
    <property type="entry name" value="Lipase_2"/>
    <property type="match status" value="1"/>
</dbReference>
<dbReference type="PANTHER" id="PTHR32015:SF1">
    <property type="entry name" value="LIPASE"/>
    <property type="match status" value="1"/>
</dbReference>
<proteinExistence type="predicted"/>
<sequence length="310" mass="31744">MSRSAIRRSTRAALCAAALCAAALTASPAAADQPDPSYSYFGGLAAELTAPGQPPPGANDWSCKPTAAHPNPVVLLHGLGNDTVGWNTLSPVLANAGYCVFTTTYGVGALGPIMGAVTPVATSAQQISDFIDGVRAETGSDQVDLVGHSMGGAVPFYALNHLGAAPKIDHYVALGAPLHGSTGLAGLQPLLESTPAGTELATQCGPCQLSPGSRVAVDLNPDPAIAPRIRFTTVVSRYDEIATPWTTGLLDGPNADNVVLQDLCATDYTEHFELPADPVAVRVVLNALDPAHAQPVSCTVVLPFAGPPIR</sequence>
<feature type="chain" id="PRO_5046012837" evidence="1">
    <location>
        <begin position="32"/>
        <end position="310"/>
    </location>
</feature>
<organism evidence="2 3">
    <name type="scientific">Nocardia tengchongensis</name>
    <dbReference type="NCBI Taxonomy" id="2055889"/>
    <lineage>
        <taxon>Bacteria</taxon>
        <taxon>Bacillati</taxon>
        <taxon>Actinomycetota</taxon>
        <taxon>Actinomycetes</taxon>
        <taxon>Mycobacteriales</taxon>
        <taxon>Nocardiaceae</taxon>
        <taxon>Nocardia</taxon>
    </lineage>
</organism>
<feature type="signal peptide" evidence="1">
    <location>
        <begin position="1"/>
        <end position="31"/>
    </location>
</feature>
<evidence type="ECO:0000313" key="2">
    <source>
        <dbReference type="EMBL" id="QVI23025.1"/>
    </source>
</evidence>